<dbReference type="eggNOG" id="COG0654">
    <property type="taxonomic scope" value="Bacteria"/>
</dbReference>
<evidence type="ECO:0000259" key="5">
    <source>
        <dbReference type="Pfam" id="PF01494"/>
    </source>
</evidence>
<dbReference type="Pfam" id="PF21274">
    <property type="entry name" value="Rng_hyd_C"/>
    <property type="match status" value="1"/>
</dbReference>
<evidence type="ECO:0000313" key="6">
    <source>
        <dbReference type="EMBL" id="EFG04253.2"/>
    </source>
</evidence>
<dbReference type="NCBIfam" id="NF033145">
    <property type="entry name" value="rif_monoox"/>
    <property type="match status" value="1"/>
</dbReference>
<dbReference type="AlphaFoldDB" id="D5SK10"/>
<evidence type="ECO:0000256" key="4">
    <source>
        <dbReference type="SAM" id="MobiDB-lite"/>
    </source>
</evidence>
<evidence type="ECO:0000256" key="3">
    <source>
        <dbReference type="ARBA" id="ARBA00022827"/>
    </source>
</evidence>
<keyword evidence="7" id="KW-1185">Reference proteome</keyword>
<dbReference type="Gene3D" id="3.50.50.60">
    <property type="entry name" value="FAD/NAD(P)-binding domain"/>
    <property type="match status" value="1"/>
</dbReference>
<dbReference type="PANTHER" id="PTHR43004">
    <property type="entry name" value="TRK SYSTEM POTASSIUM UPTAKE PROTEIN"/>
    <property type="match status" value="1"/>
</dbReference>
<evidence type="ECO:0000256" key="2">
    <source>
        <dbReference type="ARBA" id="ARBA00022630"/>
    </source>
</evidence>
<feature type="domain" description="FAD-binding" evidence="5">
    <location>
        <begin position="125"/>
        <end position="458"/>
    </location>
</feature>
<dbReference type="SUPFAM" id="SSF51905">
    <property type="entry name" value="FAD/NAD(P)-binding domain"/>
    <property type="match status" value="1"/>
</dbReference>
<sequence>MERLNTARAPAAGRGMRRHAPSGRRGDIRPPKTSSHRRRRLRTRRGVGNAARAAACQRDATRRMGAVIAVSPPYHGCRKGKDKASTHSLPCSTYSAWGALPQGPRRAAQSPAEAGNPGRQGVVMIDVIVVGGGPTGLMLACELRLHGVHTVVLERNERPTGQSRALGLHVRSVEAMDQRGLLERFLSHGRKHATGGFFAGIGTSWPQGLDTAHAYVLGIPQAVTERLLTERAAELGAGMLRGCEVVGLSQDAQGVDVDTADGARLRARWLVGCDGGRSTVRKLLGVGFPGEPTRVETLLGEMELTVSPEELATVTAEVRRTQALFGAVPMDGGVHRVIVPADGVAEDRTVAPTLAEFKRRLCHFAGTDLGVHSPRWLSRFGDATRLADRYRVGRVLLAGDAAHIHPPTGGQGLNLGIQDAFNLGWKLAAEVGGWAPEGLLDSYQTERRPVAADVLDNTRAQTELLSAEPGARAVRRLMAELMDFEEVNRHLIEKITAIGVRYDFGEGHELLGRRLRDVGLRRGRLYGRMHHGRGLLLDGTGRLSVAGWADRVDHVVDAGAELDVPAVLLRPDGHVAWVGEDQRELLGRLPRWFGAPATTAAATVGRARS</sequence>
<accession>D5SK10</accession>
<comment type="cofactor">
    <cofactor evidence="1">
        <name>FAD</name>
        <dbReference type="ChEBI" id="CHEBI:57692"/>
    </cofactor>
</comment>
<organism evidence="6 7">
    <name type="scientific">Streptomyces clavuligerus</name>
    <dbReference type="NCBI Taxonomy" id="1901"/>
    <lineage>
        <taxon>Bacteria</taxon>
        <taxon>Bacillati</taxon>
        <taxon>Actinomycetota</taxon>
        <taxon>Actinomycetes</taxon>
        <taxon>Kitasatosporales</taxon>
        <taxon>Streptomycetaceae</taxon>
        <taxon>Streptomyces</taxon>
    </lineage>
</organism>
<dbReference type="PRINTS" id="PR00420">
    <property type="entry name" value="RNGMNOXGNASE"/>
</dbReference>
<dbReference type="GO" id="GO:0071949">
    <property type="term" value="F:FAD binding"/>
    <property type="evidence" value="ECO:0007669"/>
    <property type="project" value="InterPro"/>
</dbReference>
<name>D5SK10_STRCL</name>
<keyword evidence="6" id="KW-0503">Monooxygenase</keyword>
<keyword evidence="6" id="KW-0560">Oxidoreductase</keyword>
<protein>
    <submittedName>
        <fullName evidence="6">Monooxygenase, FAD-binding protein</fullName>
    </submittedName>
</protein>
<dbReference type="InterPro" id="IPR050641">
    <property type="entry name" value="RIFMO-like"/>
</dbReference>
<gene>
    <name evidence="6" type="ORF">SCLAV_p0766</name>
</gene>
<keyword evidence="2" id="KW-0285">Flavoprotein</keyword>
<feature type="compositionally biased region" description="Basic residues" evidence="4">
    <location>
        <begin position="34"/>
        <end position="45"/>
    </location>
</feature>
<proteinExistence type="predicted"/>
<dbReference type="GO" id="GO:0016709">
    <property type="term" value="F:oxidoreductase activity, acting on paired donors, with incorporation or reduction of molecular oxygen, NAD(P)H as one donor, and incorporation of one atom of oxygen"/>
    <property type="evidence" value="ECO:0007669"/>
    <property type="project" value="UniProtKB-ARBA"/>
</dbReference>
<dbReference type="Gene3D" id="3.40.30.120">
    <property type="match status" value="1"/>
</dbReference>
<geneLocation type="plasmid" evidence="6 7">
    <name>pSCL4</name>
</geneLocation>
<keyword evidence="3" id="KW-0274">FAD</keyword>
<keyword evidence="6" id="KW-0614">Plasmid</keyword>
<feature type="region of interest" description="Disordered" evidence="4">
    <location>
        <begin position="1"/>
        <end position="53"/>
    </location>
</feature>
<evidence type="ECO:0000256" key="1">
    <source>
        <dbReference type="ARBA" id="ARBA00001974"/>
    </source>
</evidence>
<dbReference type="PANTHER" id="PTHR43004:SF19">
    <property type="entry name" value="BINDING MONOOXYGENASE, PUTATIVE (JCVI)-RELATED"/>
    <property type="match status" value="1"/>
</dbReference>
<dbReference type="EMBL" id="CM000914">
    <property type="protein sequence ID" value="EFG04253.2"/>
    <property type="molecule type" value="Genomic_DNA"/>
</dbReference>
<dbReference type="Proteomes" id="UP000002357">
    <property type="component" value="Plasmid pSCL4"/>
</dbReference>
<dbReference type="Gene3D" id="3.30.70.2450">
    <property type="match status" value="1"/>
</dbReference>
<reference evidence="6 7" key="1">
    <citation type="journal article" date="2010" name="Genome Biol. Evol.">
        <title>The sequence of a 1.8-mb bacterial linear plasmid reveals a rich evolutionary reservoir of secondary metabolic pathways.</title>
        <authorList>
            <person name="Medema M.H."/>
            <person name="Trefzer A."/>
            <person name="Kovalchuk A."/>
            <person name="van den Berg M."/>
            <person name="Mueller U."/>
            <person name="Heijne W."/>
            <person name="Wu L."/>
            <person name="Alam M.T."/>
            <person name="Ronning C.M."/>
            <person name="Nierman W.C."/>
            <person name="Bovenberg R.A.L."/>
            <person name="Breitling R."/>
            <person name="Takano E."/>
        </authorList>
    </citation>
    <scope>NUCLEOTIDE SEQUENCE [LARGE SCALE GENOMIC DNA]</scope>
    <source>
        <strain evidence="7">ATCC 27064 / DSM 738 / JCM 4710 / NBRC 13307 / NCIMB 12785 / NRRL 3585 / VKM Ac-602</strain>
        <plasmid evidence="6">pSCL4</plasmid>
    </source>
</reference>
<dbReference type="InterPro" id="IPR036188">
    <property type="entry name" value="FAD/NAD-bd_sf"/>
</dbReference>
<evidence type="ECO:0000313" key="7">
    <source>
        <dbReference type="Proteomes" id="UP000002357"/>
    </source>
</evidence>
<dbReference type="InterPro" id="IPR002938">
    <property type="entry name" value="FAD-bd"/>
</dbReference>
<dbReference type="Pfam" id="PF01494">
    <property type="entry name" value="FAD_binding_3"/>
    <property type="match status" value="1"/>
</dbReference>